<evidence type="ECO:0000259" key="3">
    <source>
        <dbReference type="PROSITE" id="PS50125"/>
    </source>
</evidence>
<evidence type="ECO:0000256" key="1">
    <source>
        <dbReference type="ARBA" id="ARBA00022741"/>
    </source>
</evidence>
<dbReference type="CDD" id="cd07302">
    <property type="entry name" value="CHD"/>
    <property type="match status" value="1"/>
</dbReference>
<keyword evidence="5" id="KW-1185">Reference proteome</keyword>
<dbReference type="GO" id="GO:0005524">
    <property type="term" value="F:ATP binding"/>
    <property type="evidence" value="ECO:0007669"/>
    <property type="project" value="UniProtKB-KW"/>
</dbReference>
<dbReference type="OrthoDB" id="5476461at2"/>
<feature type="domain" description="Guanylate cyclase" evidence="3">
    <location>
        <begin position="42"/>
        <end position="173"/>
    </location>
</feature>
<evidence type="ECO:0000313" key="4">
    <source>
        <dbReference type="EMBL" id="ORA96481.1"/>
    </source>
</evidence>
<dbReference type="Pfam" id="PF13191">
    <property type="entry name" value="AAA_16"/>
    <property type="match status" value="1"/>
</dbReference>
<organism evidence="4 5">
    <name type="scientific">Mycobacterium intermedium</name>
    <dbReference type="NCBI Taxonomy" id="28445"/>
    <lineage>
        <taxon>Bacteria</taxon>
        <taxon>Bacillati</taxon>
        <taxon>Actinomycetota</taxon>
        <taxon>Actinomycetes</taxon>
        <taxon>Mycobacteriales</taxon>
        <taxon>Mycobacteriaceae</taxon>
        <taxon>Mycobacterium</taxon>
        <taxon>Mycobacterium simiae complex</taxon>
    </lineage>
</organism>
<dbReference type="InterPro" id="IPR041664">
    <property type="entry name" value="AAA_16"/>
</dbReference>
<reference evidence="4 5" key="1">
    <citation type="submission" date="2017-02" db="EMBL/GenBank/DDBJ databases">
        <title>The new phylogeny of genus Mycobacterium.</title>
        <authorList>
            <person name="Tortoli E."/>
            <person name="Trovato A."/>
            <person name="Cirillo D.M."/>
        </authorList>
    </citation>
    <scope>NUCLEOTIDE SEQUENCE [LARGE SCALE GENOMIC DNA]</scope>
    <source>
        <strain evidence="4 5">DSM 44049</strain>
    </source>
</reference>
<evidence type="ECO:0000313" key="5">
    <source>
        <dbReference type="Proteomes" id="UP000192739"/>
    </source>
</evidence>
<gene>
    <name evidence="4" type="ORF">BST27_25320</name>
</gene>
<dbReference type="GO" id="GO:0009190">
    <property type="term" value="P:cyclic nucleotide biosynthetic process"/>
    <property type="evidence" value="ECO:0007669"/>
    <property type="project" value="InterPro"/>
</dbReference>
<dbReference type="GO" id="GO:0004016">
    <property type="term" value="F:adenylate cyclase activity"/>
    <property type="evidence" value="ECO:0007669"/>
    <property type="project" value="TreeGrafter"/>
</dbReference>
<dbReference type="InterPro" id="IPR027417">
    <property type="entry name" value="P-loop_NTPase"/>
</dbReference>
<dbReference type="GO" id="GO:0005737">
    <property type="term" value="C:cytoplasm"/>
    <property type="evidence" value="ECO:0007669"/>
    <property type="project" value="TreeGrafter"/>
</dbReference>
<dbReference type="AlphaFoldDB" id="A0A1T3W3B5"/>
<sequence>MAATSPVCPSCGSEPRKGARFCDFCGARLTLVVEPAEYKQVTVLFADVVRSMDIAAALGAERLREVMTELVNRSAAVVQRYGGTVDKFTGDGIMALFGAPITLEDHAFRACLAALDIQREAKDLAVEVACRDGIDLRLRVGLNSGRVIAGEVGATHLGYTAVGAQVGMAQRMESAAPPGGVLLSESTARLVEDRVILGERETVQIKGVDDGVPARRLLSADGEHRGKPRHESRLVGRQREMATVLALLDRVVNGNGTAVTVQGRPGVGKTRLLRETLMSARSRGFDTFVTYCESHTREIAFHVISRLLRAVLDIGGLGVEQARSRVRTAAAFASAEDLVLLDDLLGVRDDDRPLPDITPDARRRRLVELVKALALARAEPAVYVVEDTQWIDAASESMLAEFAATLPRTRALLLIAYRPEYRGPLSRIPGATAFRIAPLGDSHIVELINELLGEHPSVAGLSAVIAERAAGVPFCAEEIVRDLAERGELQGAPGAYVCVGEVSDIQVPASIQAVVGARIDRLNAMSKRTLHAAAVIGARFDTTLLALLLDTTPDAVNLAPLIEAELVELIPRATRVEYGFIHPLIQAVAYESQLKAGRSELHRRVAAVMQRTRGGFTGEEAAIVATQYAAAGDLRDSFEWHMQAATWYGARDIRAARQSWQCALRVADQLPDDEPDLLSLRIAPRALLCGSTFQVGGTPADTGFEELRELATLAGDKKSLVIGMAGHLTTLTFHSHHREAAEMASEFATLVESIGDPTITVGLFYAAAQAKWEAGEATESLRLAQRVIDLADGDPTMGNLLIGSPLAWALTVKGAAGMFLGRKGWRDDLRAGIVMARSVDAGARSYVQLYKYAAAIQNGAVEPTERDLALAAESLELAQRSGDDVALAYALLNRAMALLHNDFEAGGMECLARAKDMVVSEQLPRALRRICDIEFARERTRSGDIDGATELATAVLTEQIDTGEMIFRAPATAALVEALLARGSATDLDEAQRAIDRLAAMPTEPGFVLHELAVLRMRALLARTRGDVPGYRTFVQRLAARARSAAFMGYLAQAQQMSETA</sequence>
<dbReference type="Proteomes" id="UP000192739">
    <property type="component" value="Unassembled WGS sequence"/>
</dbReference>
<dbReference type="Gene3D" id="3.30.70.1230">
    <property type="entry name" value="Nucleotide cyclase"/>
    <property type="match status" value="1"/>
</dbReference>
<proteinExistence type="predicted"/>
<dbReference type="Pfam" id="PF00211">
    <property type="entry name" value="Guanylate_cyc"/>
    <property type="match status" value="1"/>
</dbReference>
<dbReference type="InterPro" id="IPR001054">
    <property type="entry name" value="A/G_cyclase"/>
</dbReference>
<comment type="caution">
    <text evidence="4">The sequence shown here is derived from an EMBL/GenBank/DDBJ whole genome shotgun (WGS) entry which is preliminary data.</text>
</comment>
<dbReference type="PANTHER" id="PTHR16305">
    <property type="entry name" value="TESTICULAR SOLUBLE ADENYLYL CYCLASE"/>
    <property type="match status" value="1"/>
</dbReference>
<accession>A0A1T3W3B5</accession>
<keyword evidence="1" id="KW-0547">Nucleotide-binding</keyword>
<dbReference type="Gene3D" id="3.40.50.300">
    <property type="entry name" value="P-loop containing nucleotide triphosphate hydrolases"/>
    <property type="match status" value="1"/>
</dbReference>
<protein>
    <recommendedName>
        <fullName evidence="3">Guanylate cyclase domain-containing protein</fullName>
    </recommendedName>
</protein>
<dbReference type="SUPFAM" id="SSF52540">
    <property type="entry name" value="P-loop containing nucleoside triphosphate hydrolases"/>
    <property type="match status" value="1"/>
</dbReference>
<dbReference type="PANTHER" id="PTHR16305:SF28">
    <property type="entry name" value="GUANYLATE CYCLASE DOMAIN-CONTAINING PROTEIN"/>
    <property type="match status" value="1"/>
</dbReference>
<keyword evidence="2" id="KW-0067">ATP-binding</keyword>
<dbReference type="SUPFAM" id="SSF55073">
    <property type="entry name" value="Nucleotide cyclase"/>
    <property type="match status" value="1"/>
</dbReference>
<name>A0A1T3W3B5_MYCIE</name>
<evidence type="ECO:0000256" key="2">
    <source>
        <dbReference type="ARBA" id="ARBA00022840"/>
    </source>
</evidence>
<dbReference type="InterPro" id="IPR029787">
    <property type="entry name" value="Nucleotide_cyclase"/>
</dbReference>
<dbReference type="RefSeq" id="WP_079219924.1">
    <property type="nucleotide sequence ID" value="NZ_CBCRZH010000087.1"/>
</dbReference>
<dbReference type="GO" id="GO:0035556">
    <property type="term" value="P:intracellular signal transduction"/>
    <property type="evidence" value="ECO:0007669"/>
    <property type="project" value="InterPro"/>
</dbReference>
<dbReference type="PROSITE" id="PS50125">
    <property type="entry name" value="GUANYLATE_CYCLASE_2"/>
    <property type="match status" value="1"/>
</dbReference>
<dbReference type="SMART" id="SM00044">
    <property type="entry name" value="CYCc"/>
    <property type="match status" value="1"/>
</dbReference>
<dbReference type="EMBL" id="MVHT01000096">
    <property type="protein sequence ID" value="ORA96481.1"/>
    <property type="molecule type" value="Genomic_DNA"/>
</dbReference>